<sequence length="363" mass="39586">MRFVLNGRFLGRPVTGVERVALELTRAMRGLLAQRGERDIDVLIPSTTPAINVEMLLGGPVPAVNKVGRRAGHAWEQIDLSCAYPDAWLLSLCNVGPMLRRRQAIMIHDTLFIDHPESFSRAFRWWYRLVVSVVGRRADAVFTVSEFSKASLERHKLVPAGKAHVLRLGIDHLEGAVCDEAILDQIGVRPHGYVLAIGSLARHKNLGMLIDAFRAAELHDVDLVVAGGGNSRVFQHAGLSGGANIRYTGRISDAALKGLYAKAMAFACPSISEGFGLPPLEAMSFGCPVVATTGGAVPEMCGDAAIYADPYDRAAWTQALRRIANDASLRETLSSRSRERAGFFTWVNAARQVLDVLAMFEKQ</sequence>
<dbReference type="InterPro" id="IPR001296">
    <property type="entry name" value="Glyco_trans_1"/>
</dbReference>
<dbReference type="RefSeq" id="WP_177171713.1">
    <property type="nucleotide sequence ID" value="NZ_FNZZ01000008.1"/>
</dbReference>
<accession>A0A1H7UZU5</accession>
<evidence type="ECO:0000313" key="5">
    <source>
        <dbReference type="Proteomes" id="UP000199214"/>
    </source>
</evidence>
<dbReference type="Pfam" id="PF13439">
    <property type="entry name" value="Glyco_transf_4"/>
    <property type="match status" value="1"/>
</dbReference>
<dbReference type="STRING" id="1855283.SAMN05216382_3131"/>
<keyword evidence="5" id="KW-1185">Reference proteome</keyword>
<evidence type="ECO:0000259" key="2">
    <source>
        <dbReference type="Pfam" id="PF00534"/>
    </source>
</evidence>
<dbReference type="SUPFAM" id="SSF53756">
    <property type="entry name" value="UDP-Glycosyltransferase/glycogen phosphorylase"/>
    <property type="match status" value="1"/>
</dbReference>
<evidence type="ECO:0000256" key="1">
    <source>
        <dbReference type="ARBA" id="ARBA00022679"/>
    </source>
</evidence>
<dbReference type="InterPro" id="IPR028098">
    <property type="entry name" value="Glyco_trans_4-like_N"/>
</dbReference>
<keyword evidence="1 4" id="KW-0808">Transferase</keyword>
<feature type="domain" description="Glycosyl transferase family 1" evidence="2">
    <location>
        <begin position="193"/>
        <end position="340"/>
    </location>
</feature>
<proteinExistence type="predicted"/>
<organism evidence="4 5">
    <name type="scientific">Sphingomonas palmae</name>
    <dbReference type="NCBI Taxonomy" id="1855283"/>
    <lineage>
        <taxon>Bacteria</taxon>
        <taxon>Pseudomonadati</taxon>
        <taxon>Pseudomonadota</taxon>
        <taxon>Alphaproteobacteria</taxon>
        <taxon>Sphingomonadales</taxon>
        <taxon>Sphingomonadaceae</taxon>
        <taxon>Sphingomonas</taxon>
    </lineage>
</organism>
<protein>
    <submittedName>
        <fullName evidence="4">Glycosyltransferase involved in cell wall bisynthesis</fullName>
    </submittedName>
</protein>
<feature type="domain" description="Glycosyltransferase subfamily 4-like N-terminal" evidence="3">
    <location>
        <begin position="15"/>
        <end position="171"/>
    </location>
</feature>
<dbReference type="EMBL" id="FNZZ01000008">
    <property type="protein sequence ID" value="SEM02309.1"/>
    <property type="molecule type" value="Genomic_DNA"/>
</dbReference>
<evidence type="ECO:0000259" key="3">
    <source>
        <dbReference type="Pfam" id="PF13439"/>
    </source>
</evidence>
<dbReference type="Pfam" id="PF00534">
    <property type="entry name" value="Glycos_transf_1"/>
    <property type="match status" value="1"/>
</dbReference>
<dbReference type="AlphaFoldDB" id="A0A1H7UZU5"/>
<dbReference type="PANTHER" id="PTHR46401:SF2">
    <property type="entry name" value="GLYCOSYLTRANSFERASE WBBK-RELATED"/>
    <property type="match status" value="1"/>
</dbReference>
<dbReference type="GO" id="GO:0016757">
    <property type="term" value="F:glycosyltransferase activity"/>
    <property type="evidence" value="ECO:0007669"/>
    <property type="project" value="InterPro"/>
</dbReference>
<evidence type="ECO:0000313" key="4">
    <source>
        <dbReference type="EMBL" id="SEM02309.1"/>
    </source>
</evidence>
<dbReference type="Proteomes" id="UP000199214">
    <property type="component" value="Unassembled WGS sequence"/>
</dbReference>
<name>A0A1H7UZU5_9SPHN</name>
<reference evidence="5" key="1">
    <citation type="submission" date="2016-10" db="EMBL/GenBank/DDBJ databases">
        <authorList>
            <person name="Varghese N."/>
            <person name="Submissions S."/>
        </authorList>
    </citation>
    <scope>NUCLEOTIDE SEQUENCE [LARGE SCALE GENOMIC DNA]</scope>
    <source>
        <strain evidence="5">JS21-1</strain>
    </source>
</reference>
<dbReference type="GO" id="GO:0009103">
    <property type="term" value="P:lipopolysaccharide biosynthetic process"/>
    <property type="evidence" value="ECO:0007669"/>
    <property type="project" value="TreeGrafter"/>
</dbReference>
<gene>
    <name evidence="4" type="ORF">SAMN05216382_3131</name>
</gene>
<dbReference type="CDD" id="cd03809">
    <property type="entry name" value="GT4_MtfB-like"/>
    <property type="match status" value="1"/>
</dbReference>
<dbReference type="PANTHER" id="PTHR46401">
    <property type="entry name" value="GLYCOSYLTRANSFERASE WBBK-RELATED"/>
    <property type="match status" value="1"/>
</dbReference>
<dbReference type="Gene3D" id="3.40.50.2000">
    <property type="entry name" value="Glycogen Phosphorylase B"/>
    <property type="match status" value="2"/>
</dbReference>